<dbReference type="Pfam" id="PF02954">
    <property type="entry name" value="HTH_8"/>
    <property type="match status" value="1"/>
</dbReference>
<dbReference type="OrthoDB" id="5394387at2"/>
<gene>
    <name evidence="4" type="ORF">FOB72_18025</name>
</gene>
<dbReference type="GO" id="GO:0015074">
    <property type="term" value="P:DNA integration"/>
    <property type="evidence" value="ECO:0007669"/>
    <property type="project" value="InterPro"/>
</dbReference>
<dbReference type="AlphaFoldDB" id="A0A5P2HAC9"/>
<dbReference type="InterPro" id="IPR013762">
    <property type="entry name" value="Integrase-like_cat_sf"/>
</dbReference>
<feature type="domain" description="DNA binding HTH" evidence="2">
    <location>
        <begin position="351"/>
        <end position="375"/>
    </location>
</feature>
<dbReference type="InterPro" id="IPR011010">
    <property type="entry name" value="DNA_brk_join_enz"/>
</dbReference>
<dbReference type="EMBL" id="CP044066">
    <property type="protein sequence ID" value="QET04050.1"/>
    <property type="molecule type" value="Genomic_DNA"/>
</dbReference>
<dbReference type="RefSeq" id="WP_150374113.1">
    <property type="nucleotide sequence ID" value="NZ_CP044066.1"/>
</dbReference>
<dbReference type="Proteomes" id="UP000322822">
    <property type="component" value="Plasmid unnamed1"/>
</dbReference>
<reference evidence="4 5" key="1">
    <citation type="submission" date="2019-09" db="EMBL/GenBank/DDBJ databases">
        <title>FDA dAtabase for Regulatory Grade micrObial Sequences (FDA-ARGOS): Supporting development and validation of Infectious Disease Dx tests.</title>
        <authorList>
            <person name="Sciortino C."/>
            <person name="Tallon L."/>
            <person name="Sadzewicz L."/>
            <person name="Vavikolanu K."/>
            <person name="Mehta A."/>
            <person name="Aluvathingal J."/>
            <person name="Nadendla S."/>
            <person name="Nandy P."/>
            <person name="Geyer C."/>
            <person name="Yan Y."/>
            <person name="Sichtig H."/>
        </authorList>
    </citation>
    <scope>NUCLEOTIDE SEQUENCE [LARGE SCALE GENOMIC DNA]</scope>
    <source>
        <strain evidence="4 5">FDAARGOS_664</strain>
        <plasmid evidence="4 5">unnamed1</plasmid>
    </source>
</reference>
<dbReference type="SUPFAM" id="SSF56349">
    <property type="entry name" value="DNA breaking-rejoining enzymes"/>
    <property type="match status" value="1"/>
</dbReference>
<evidence type="ECO:0000256" key="1">
    <source>
        <dbReference type="ARBA" id="ARBA00023172"/>
    </source>
</evidence>
<dbReference type="GO" id="GO:0006310">
    <property type="term" value="P:DNA recombination"/>
    <property type="evidence" value="ECO:0007669"/>
    <property type="project" value="UniProtKB-KW"/>
</dbReference>
<organism evidence="4 5">
    <name type="scientific">Cupriavidus pauculus</name>
    <dbReference type="NCBI Taxonomy" id="82633"/>
    <lineage>
        <taxon>Bacteria</taxon>
        <taxon>Pseudomonadati</taxon>
        <taxon>Pseudomonadota</taxon>
        <taxon>Betaproteobacteria</taxon>
        <taxon>Burkholderiales</taxon>
        <taxon>Burkholderiaceae</taxon>
        <taxon>Cupriavidus</taxon>
    </lineage>
</organism>
<proteinExistence type="predicted"/>
<dbReference type="Gene3D" id="1.10.443.10">
    <property type="entry name" value="Intergrase catalytic core"/>
    <property type="match status" value="1"/>
</dbReference>
<evidence type="ECO:0000313" key="4">
    <source>
        <dbReference type="EMBL" id="QET04050.1"/>
    </source>
</evidence>
<geneLocation type="plasmid" evidence="4">
    <name>unnamed1</name>
</geneLocation>
<protein>
    <submittedName>
        <fullName evidence="4">Topoisomerase</fullName>
    </submittedName>
</protein>
<dbReference type="GO" id="GO:0043565">
    <property type="term" value="F:sequence-specific DNA binding"/>
    <property type="evidence" value="ECO:0007669"/>
    <property type="project" value="InterPro"/>
</dbReference>
<dbReference type="SUPFAM" id="SSF46689">
    <property type="entry name" value="Homeodomain-like"/>
    <property type="match status" value="1"/>
</dbReference>
<dbReference type="InterPro" id="IPR002197">
    <property type="entry name" value="HTH_Fis"/>
</dbReference>
<dbReference type="InterPro" id="IPR024456">
    <property type="entry name" value="Integrase_catalytic_putative"/>
</dbReference>
<keyword evidence="1" id="KW-0233">DNA recombination</keyword>
<keyword evidence="4" id="KW-0614">Plasmid</keyword>
<dbReference type="InterPro" id="IPR009057">
    <property type="entry name" value="Homeodomain-like_sf"/>
</dbReference>
<dbReference type="Gene3D" id="1.10.10.60">
    <property type="entry name" value="Homeodomain-like"/>
    <property type="match status" value="1"/>
</dbReference>
<sequence>MGIRIDYRGKIRSYGFPKRLESELIALFEDNVDRIHSQTRRSRNALSVKTQEYRLVGLCAAIRELRNDGGYAIESPWSIRHKHVAWLVTYWVKKGQTAGTIENKLTYLRAIAHWMGKPNLVLTLEGYVDRKAAGLKRYYTAQDDLSWSAKGIDIEAEIRRVEAEDVLAGVQLRLMWKFGLRVEEAFKFRPVRDLRDGAIYVSEGSKGGRSRPVPITRPKEQYDLLEIAARFTNSRTGSTIPDAHSYDSWSDHFYDLLAKHGVTKDGRLGRTAHGLRHEYLQGLYSDITGALAPIKEGSHRIDREVHREGQRRVAEAAGHSRVSKANAYLSTYATQEAKRRPVISPKQAVHAVAEHQGNKSRAALSLGISRRALYRLFERYESGDQS</sequence>
<feature type="domain" description="Integrase catalytic" evidence="3">
    <location>
        <begin position="157"/>
        <end position="281"/>
    </location>
</feature>
<accession>A0A5P2HAC9</accession>
<evidence type="ECO:0000259" key="3">
    <source>
        <dbReference type="Pfam" id="PF12835"/>
    </source>
</evidence>
<keyword evidence="4" id="KW-0413">Isomerase</keyword>
<dbReference type="GO" id="GO:0016853">
    <property type="term" value="F:isomerase activity"/>
    <property type="evidence" value="ECO:0007669"/>
    <property type="project" value="UniProtKB-KW"/>
</dbReference>
<name>A0A5P2HAC9_9BURK</name>
<evidence type="ECO:0000313" key="5">
    <source>
        <dbReference type="Proteomes" id="UP000322822"/>
    </source>
</evidence>
<evidence type="ECO:0000259" key="2">
    <source>
        <dbReference type="Pfam" id="PF02954"/>
    </source>
</evidence>
<dbReference type="Pfam" id="PF12835">
    <property type="entry name" value="Integrase_1"/>
    <property type="match status" value="1"/>
</dbReference>